<dbReference type="GO" id="GO:0043190">
    <property type="term" value="C:ATP-binding cassette (ABC) transporter complex"/>
    <property type="evidence" value="ECO:0007669"/>
    <property type="project" value="InterPro"/>
</dbReference>
<evidence type="ECO:0000256" key="9">
    <source>
        <dbReference type="ARBA" id="ARBA00023047"/>
    </source>
</evidence>
<name>A0A2T4J6C4_FUSBL</name>
<dbReference type="EMBL" id="PZKE01000014">
    <property type="protein sequence ID" value="PTE13388.1"/>
    <property type="molecule type" value="Genomic_DNA"/>
</dbReference>
<dbReference type="InterPro" id="IPR013525">
    <property type="entry name" value="ABC2_TM"/>
</dbReference>
<evidence type="ECO:0000256" key="1">
    <source>
        <dbReference type="ARBA" id="ARBA00004651"/>
    </source>
</evidence>
<feature type="transmembrane region" description="Helical" evidence="11">
    <location>
        <begin position="185"/>
        <end position="205"/>
    </location>
</feature>
<dbReference type="Proteomes" id="UP000241362">
    <property type="component" value="Unassembled WGS sequence"/>
</dbReference>
<keyword evidence="14" id="KW-1185">Reference proteome</keyword>
<comment type="subcellular location">
    <subcellularLocation>
        <location evidence="11">Cell inner membrane</location>
        <topology evidence="11">Multi-pass membrane protein</topology>
    </subcellularLocation>
    <subcellularLocation>
        <location evidence="1">Cell membrane</location>
        <topology evidence="1">Multi-pass membrane protein</topology>
    </subcellularLocation>
</comment>
<sequence>MDGSRISPALRPCRPPLRRLFSPRAVGALMLREMATTYGRSPGGYLWAILEPVAGIAILTFAFSFFFAAPPIGSSFELFYATAMLPFALFTTVANRVSGALVFSRPLLSYPVVTFVDAITARFVVNLLAELLVFYIVITAILLMFDTRAVPDIARIGEALALAALFALAVGTLNAWLFLRFHTWHVIWSLISRPLFLISGGLVLFERMPQALQAVLWWNPLVHVTGIMRSGFFPDYPDSYTSAVYVCGVSLALLLAGLRLLSWQAKWLLLER</sequence>
<protein>
    <recommendedName>
        <fullName evidence="11">Transport permease protein</fullName>
    </recommendedName>
</protein>
<gene>
    <name evidence="13" type="ORF">C5F44_13655</name>
</gene>
<keyword evidence="8 11" id="KW-1133">Transmembrane helix</keyword>
<comment type="caution">
    <text evidence="13">The sequence shown here is derived from an EMBL/GenBank/DDBJ whole genome shotgun (WGS) entry which is preliminary data.</text>
</comment>
<dbReference type="Pfam" id="PF01061">
    <property type="entry name" value="ABC2_membrane"/>
    <property type="match status" value="1"/>
</dbReference>
<comment type="similarity">
    <text evidence="2 11">Belongs to the ABC-2 integral membrane protein family.</text>
</comment>
<dbReference type="RefSeq" id="WP_107674102.1">
    <property type="nucleotide sequence ID" value="NZ_PZKE01000014.1"/>
</dbReference>
<accession>A0A2T4J6C4</accession>
<evidence type="ECO:0000256" key="6">
    <source>
        <dbReference type="ARBA" id="ARBA00022692"/>
    </source>
</evidence>
<evidence type="ECO:0000256" key="3">
    <source>
        <dbReference type="ARBA" id="ARBA00022448"/>
    </source>
</evidence>
<feature type="domain" description="ABC transmembrane type-2" evidence="12">
    <location>
        <begin position="43"/>
        <end position="264"/>
    </location>
</feature>
<keyword evidence="4 11" id="KW-1003">Cell membrane</keyword>
<feature type="transmembrane region" description="Helical" evidence="11">
    <location>
        <begin position="78"/>
        <end position="103"/>
    </location>
</feature>
<feature type="transmembrane region" description="Helical" evidence="11">
    <location>
        <begin position="123"/>
        <end position="145"/>
    </location>
</feature>
<evidence type="ECO:0000256" key="2">
    <source>
        <dbReference type="ARBA" id="ARBA00007783"/>
    </source>
</evidence>
<evidence type="ECO:0000256" key="7">
    <source>
        <dbReference type="ARBA" id="ARBA00022903"/>
    </source>
</evidence>
<evidence type="ECO:0000256" key="4">
    <source>
        <dbReference type="ARBA" id="ARBA00022475"/>
    </source>
</evidence>
<reference evidence="13 14" key="1">
    <citation type="submission" date="2018-03" db="EMBL/GenBank/DDBJ databases">
        <title>Rhodobacter blasticus.</title>
        <authorList>
            <person name="Meyer T.E."/>
            <person name="Miller S."/>
            <person name="Lodha T."/>
            <person name="Gandham S."/>
            <person name="Chintalapati S."/>
            <person name="Chintalapati V.R."/>
        </authorList>
    </citation>
    <scope>NUCLEOTIDE SEQUENCE [LARGE SCALE GENOMIC DNA]</scope>
    <source>
        <strain evidence="13 14">DSM 2131</strain>
    </source>
</reference>
<dbReference type="PRINTS" id="PR00164">
    <property type="entry name" value="ABC2TRNSPORT"/>
</dbReference>
<feature type="transmembrane region" description="Helical" evidence="11">
    <location>
        <begin position="243"/>
        <end position="262"/>
    </location>
</feature>
<dbReference type="GO" id="GO:0140359">
    <property type="term" value="F:ABC-type transporter activity"/>
    <property type="evidence" value="ECO:0007669"/>
    <property type="project" value="InterPro"/>
</dbReference>
<evidence type="ECO:0000313" key="14">
    <source>
        <dbReference type="Proteomes" id="UP000241362"/>
    </source>
</evidence>
<dbReference type="AlphaFoldDB" id="A0A2T4J6C4"/>
<proteinExistence type="inferred from homology"/>
<keyword evidence="3 11" id="KW-0813">Transport</keyword>
<organism evidence="13 14">
    <name type="scientific">Fuscovulum blasticum DSM 2131</name>
    <dbReference type="NCBI Taxonomy" id="1188250"/>
    <lineage>
        <taxon>Bacteria</taxon>
        <taxon>Pseudomonadati</taxon>
        <taxon>Pseudomonadota</taxon>
        <taxon>Alphaproteobacteria</taxon>
        <taxon>Rhodobacterales</taxon>
        <taxon>Paracoccaceae</taxon>
        <taxon>Pseudogemmobacter</taxon>
    </lineage>
</organism>
<dbReference type="PANTHER" id="PTHR30413">
    <property type="entry name" value="INNER MEMBRANE TRANSPORT PERMEASE"/>
    <property type="match status" value="1"/>
</dbReference>
<feature type="transmembrane region" description="Helical" evidence="11">
    <location>
        <begin position="157"/>
        <end position="179"/>
    </location>
</feature>
<dbReference type="GO" id="GO:0015774">
    <property type="term" value="P:polysaccharide transport"/>
    <property type="evidence" value="ECO:0007669"/>
    <property type="project" value="UniProtKB-KW"/>
</dbReference>
<evidence type="ECO:0000256" key="10">
    <source>
        <dbReference type="ARBA" id="ARBA00023136"/>
    </source>
</evidence>
<feature type="transmembrane region" description="Helical" evidence="11">
    <location>
        <begin position="44"/>
        <end position="66"/>
    </location>
</feature>
<keyword evidence="7" id="KW-0972">Capsule biogenesis/degradation</keyword>
<dbReference type="GO" id="GO:0015920">
    <property type="term" value="P:lipopolysaccharide transport"/>
    <property type="evidence" value="ECO:0007669"/>
    <property type="project" value="TreeGrafter"/>
</dbReference>
<dbReference type="PANTHER" id="PTHR30413:SF10">
    <property type="entry name" value="CAPSULE POLYSACCHARIDE EXPORT INNER-MEMBRANE PROTEIN CTRC"/>
    <property type="match status" value="1"/>
</dbReference>
<evidence type="ECO:0000313" key="13">
    <source>
        <dbReference type="EMBL" id="PTE13388.1"/>
    </source>
</evidence>
<evidence type="ECO:0000256" key="8">
    <source>
        <dbReference type="ARBA" id="ARBA00022989"/>
    </source>
</evidence>
<evidence type="ECO:0000256" key="5">
    <source>
        <dbReference type="ARBA" id="ARBA00022597"/>
    </source>
</evidence>
<dbReference type="PROSITE" id="PS51012">
    <property type="entry name" value="ABC_TM2"/>
    <property type="match status" value="1"/>
</dbReference>
<evidence type="ECO:0000256" key="11">
    <source>
        <dbReference type="RuleBase" id="RU361157"/>
    </source>
</evidence>
<evidence type="ECO:0000259" key="12">
    <source>
        <dbReference type="PROSITE" id="PS51012"/>
    </source>
</evidence>
<dbReference type="InterPro" id="IPR047817">
    <property type="entry name" value="ABC2_TM_bact-type"/>
</dbReference>
<keyword evidence="10 11" id="KW-0472">Membrane</keyword>
<keyword evidence="5" id="KW-0762">Sugar transport</keyword>
<keyword evidence="6 11" id="KW-0812">Transmembrane</keyword>
<keyword evidence="9" id="KW-0625">Polysaccharide transport</keyword>
<dbReference type="InterPro" id="IPR000412">
    <property type="entry name" value="ABC_2_transport"/>
</dbReference>